<keyword evidence="4" id="KW-1185">Reference proteome</keyword>
<gene>
    <name evidence="3" type="ORF">OHC33_009919</name>
</gene>
<accession>A0AAN8EDN6</accession>
<dbReference type="PANTHER" id="PTHR38165:SF1">
    <property type="entry name" value="GLUCANASE B"/>
    <property type="match status" value="1"/>
</dbReference>
<feature type="compositionally biased region" description="Low complexity" evidence="1">
    <location>
        <begin position="15"/>
        <end position="36"/>
    </location>
</feature>
<protein>
    <recommendedName>
        <fullName evidence="2">GH64 domain-containing protein</fullName>
    </recommendedName>
</protein>
<sequence length="429" mass="46359">MKRFASFLKRRRSSQATPEAQPAQRPAQQPAQQPLREQPEQSTQPPEVKTAAVAQGPRLTIALQNQTTSGTVYAYVTGRAIDNGSSWFLLRSDAVTPYYPTSPGSAMQPLGADCAIRLGGPGSTIQAQIPHIAGGRIWFSIGQPLKFFLNPGPALVEPSVTNASDPNAQLDWGFAEFTWNADQLYANISYVDFVSIPIALTLNTRNSGTMHVSGMPPSGLQQVADGLRQQRQRDGRAWDQLIVNRAGTNQPLRILSPNQGLVTNPSLFSGYYDGYVNEVYQKFAGTPITIDTQASFGNVTARTSGNTLNFNGSVFPRPSTYDIFSCNTGPFATGGNAQTNAIIPRLSAAFNRSTLLVANQFPTTSNLYYQNPITNHYSRIVHQANLDRKGYAFPYDDVQPTGGGDQSGEVHAGDPTLFTVTVGGANAHV</sequence>
<dbReference type="CDD" id="cd09220">
    <property type="entry name" value="GH64-GluB-like"/>
    <property type="match status" value="1"/>
</dbReference>
<dbReference type="PANTHER" id="PTHR38165">
    <property type="match status" value="1"/>
</dbReference>
<evidence type="ECO:0000259" key="2">
    <source>
        <dbReference type="PROSITE" id="PS52006"/>
    </source>
</evidence>
<dbReference type="PROSITE" id="PS52006">
    <property type="entry name" value="GH64"/>
    <property type="match status" value="1"/>
</dbReference>
<evidence type="ECO:0000256" key="1">
    <source>
        <dbReference type="SAM" id="MobiDB-lite"/>
    </source>
</evidence>
<evidence type="ECO:0000313" key="3">
    <source>
        <dbReference type="EMBL" id="KAK5948998.1"/>
    </source>
</evidence>
<dbReference type="Proteomes" id="UP001316803">
    <property type="component" value="Unassembled WGS sequence"/>
</dbReference>
<dbReference type="Pfam" id="PF16483">
    <property type="entry name" value="Glyco_hydro_64"/>
    <property type="match status" value="1"/>
</dbReference>
<dbReference type="EMBL" id="JAKLMC020000040">
    <property type="protein sequence ID" value="KAK5948998.1"/>
    <property type="molecule type" value="Genomic_DNA"/>
</dbReference>
<name>A0AAN8EDN6_9EURO</name>
<feature type="domain" description="GH64" evidence="2">
    <location>
        <begin position="65"/>
        <end position="424"/>
    </location>
</feature>
<dbReference type="InterPro" id="IPR037176">
    <property type="entry name" value="Osmotin/thaumatin-like_sf"/>
</dbReference>
<organism evidence="3 4">
    <name type="scientific">Knufia fluminis</name>
    <dbReference type="NCBI Taxonomy" id="191047"/>
    <lineage>
        <taxon>Eukaryota</taxon>
        <taxon>Fungi</taxon>
        <taxon>Dikarya</taxon>
        <taxon>Ascomycota</taxon>
        <taxon>Pezizomycotina</taxon>
        <taxon>Eurotiomycetes</taxon>
        <taxon>Chaetothyriomycetidae</taxon>
        <taxon>Chaetothyriales</taxon>
        <taxon>Trichomeriaceae</taxon>
        <taxon>Knufia</taxon>
    </lineage>
</organism>
<feature type="compositionally biased region" description="Basic residues" evidence="1">
    <location>
        <begin position="1"/>
        <end position="13"/>
    </location>
</feature>
<dbReference type="AlphaFoldDB" id="A0AAN8EDN6"/>
<feature type="region of interest" description="Disordered" evidence="1">
    <location>
        <begin position="1"/>
        <end position="48"/>
    </location>
</feature>
<dbReference type="Gene3D" id="2.60.110.10">
    <property type="entry name" value="Thaumatin"/>
    <property type="match status" value="1"/>
</dbReference>
<comment type="caution">
    <text evidence="3">The sequence shown here is derived from an EMBL/GenBank/DDBJ whole genome shotgun (WGS) entry which is preliminary data.</text>
</comment>
<evidence type="ECO:0000313" key="4">
    <source>
        <dbReference type="Proteomes" id="UP001316803"/>
    </source>
</evidence>
<proteinExistence type="predicted"/>
<dbReference type="Gene3D" id="3.30.920.50">
    <property type="entry name" value="Beta-1,3-glucanase, C-terminal domain"/>
    <property type="match status" value="1"/>
</dbReference>
<dbReference type="InterPro" id="IPR042517">
    <property type="entry name" value="Glyco_hydro_64_N_2"/>
</dbReference>
<reference evidence="3 4" key="1">
    <citation type="submission" date="2022-12" db="EMBL/GenBank/DDBJ databases">
        <title>Genomic features and morphological characterization of a novel Knufia sp. strain isolated from spacecraft assembly facility.</title>
        <authorList>
            <person name="Teixeira M."/>
            <person name="Chander A.M."/>
            <person name="Stajich J.E."/>
            <person name="Venkateswaran K."/>
        </authorList>
    </citation>
    <scope>NUCLEOTIDE SEQUENCE [LARGE SCALE GENOMIC DNA]</scope>
    <source>
        <strain evidence="3 4">FJI-L2-BK-P2</strain>
    </source>
</reference>
<dbReference type="InterPro" id="IPR032477">
    <property type="entry name" value="Glyco_hydro_64"/>
</dbReference>
<dbReference type="InterPro" id="IPR037398">
    <property type="entry name" value="Glyco_hydro_64_fam"/>
</dbReference>